<organism evidence="9 10">
    <name type="scientific">Acidisoma cellulosilyticum</name>
    <dbReference type="NCBI Taxonomy" id="2802395"/>
    <lineage>
        <taxon>Bacteria</taxon>
        <taxon>Pseudomonadati</taxon>
        <taxon>Pseudomonadota</taxon>
        <taxon>Alphaproteobacteria</taxon>
        <taxon>Acetobacterales</taxon>
        <taxon>Acidocellaceae</taxon>
        <taxon>Acidisoma</taxon>
    </lineage>
</organism>
<evidence type="ECO:0000259" key="8">
    <source>
        <dbReference type="PROSITE" id="PS50928"/>
    </source>
</evidence>
<dbReference type="SUPFAM" id="SSF161098">
    <property type="entry name" value="MetI-like"/>
    <property type="match status" value="1"/>
</dbReference>
<evidence type="ECO:0000256" key="4">
    <source>
        <dbReference type="ARBA" id="ARBA00022692"/>
    </source>
</evidence>
<feature type="transmembrane region" description="Helical" evidence="7">
    <location>
        <begin position="113"/>
        <end position="136"/>
    </location>
</feature>
<evidence type="ECO:0000256" key="5">
    <source>
        <dbReference type="ARBA" id="ARBA00022989"/>
    </source>
</evidence>
<comment type="subcellular location">
    <subcellularLocation>
        <location evidence="1 7">Cell membrane</location>
        <topology evidence="1 7">Multi-pass membrane protein</topology>
    </subcellularLocation>
</comment>
<feature type="transmembrane region" description="Helical" evidence="7">
    <location>
        <begin position="165"/>
        <end position="188"/>
    </location>
</feature>
<keyword evidence="3" id="KW-1003">Cell membrane</keyword>
<keyword evidence="5 7" id="KW-1133">Transmembrane helix</keyword>
<gene>
    <name evidence="9" type="ORF">ACELLULO517_26185</name>
</gene>
<keyword evidence="10" id="KW-1185">Reference proteome</keyword>
<evidence type="ECO:0000256" key="7">
    <source>
        <dbReference type="RuleBase" id="RU363032"/>
    </source>
</evidence>
<feature type="transmembrane region" description="Helical" evidence="7">
    <location>
        <begin position="21"/>
        <end position="38"/>
    </location>
</feature>
<dbReference type="GO" id="GO:0055085">
    <property type="term" value="P:transmembrane transport"/>
    <property type="evidence" value="ECO:0007669"/>
    <property type="project" value="InterPro"/>
</dbReference>
<accession>A0A963Z765</accession>
<evidence type="ECO:0000313" key="10">
    <source>
        <dbReference type="Proteomes" id="UP000721844"/>
    </source>
</evidence>
<sequence>MMTPRRAALRRKVVDPRVWPWLLPLGLLLILFYLYPAMDVLRLSFTDASLTDPGYSYTFDSYASVISDPDFPGILLATVIFVGGSIIGQVFLGLCVALALNAGVRRRLPGVRLVQVAVLATWIIPGVSSGIIWQFMLNEASFGFFNAILAGLRLPPMAWLSNPDVAIWSATIANIWRGTALSMILLYAGLQAIPDNLYEAGALDGAKAFQVLRHITLPQLKPILLINIILVSIFSLNTFDLVLPLTGGGPGRATEVLSLDTYNTVFHNFDLGQGSVLAVLMLLIGLGVTMAYARLLRS</sequence>
<dbReference type="PANTHER" id="PTHR43005:SF1">
    <property type="entry name" value="SPERMIDINE_PUTRESCINE TRANSPORT SYSTEM PERMEASE PROTEIN"/>
    <property type="match status" value="1"/>
</dbReference>
<evidence type="ECO:0000256" key="6">
    <source>
        <dbReference type="ARBA" id="ARBA00023136"/>
    </source>
</evidence>
<evidence type="ECO:0000256" key="2">
    <source>
        <dbReference type="ARBA" id="ARBA00022448"/>
    </source>
</evidence>
<dbReference type="EMBL" id="JAESVA010000016">
    <property type="protein sequence ID" value="MCB8883766.1"/>
    <property type="molecule type" value="Genomic_DNA"/>
</dbReference>
<dbReference type="Proteomes" id="UP000721844">
    <property type="component" value="Unassembled WGS sequence"/>
</dbReference>
<protein>
    <submittedName>
        <fullName evidence="9">Sugar ABC transporter permease</fullName>
    </submittedName>
</protein>
<dbReference type="PANTHER" id="PTHR43005">
    <property type="entry name" value="BLR7065 PROTEIN"/>
    <property type="match status" value="1"/>
</dbReference>
<evidence type="ECO:0000313" key="9">
    <source>
        <dbReference type="EMBL" id="MCB8883766.1"/>
    </source>
</evidence>
<dbReference type="CDD" id="cd06261">
    <property type="entry name" value="TM_PBP2"/>
    <property type="match status" value="1"/>
</dbReference>
<evidence type="ECO:0000256" key="1">
    <source>
        <dbReference type="ARBA" id="ARBA00004651"/>
    </source>
</evidence>
<dbReference type="Gene3D" id="1.10.3720.10">
    <property type="entry name" value="MetI-like"/>
    <property type="match status" value="1"/>
</dbReference>
<keyword evidence="4 7" id="KW-0812">Transmembrane</keyword>
<feature type="transmembrane region" description="Helical" evidence="7">
    <location>
        <begin position="276"/>
        <end position="296"/>
    </location>
</feature>
<evidence type="ECO:0000256" key="3">
    <source>
        <dbReference type="ARBA" id="ARBA00022475"/>
    </source>
</evidence>
<name>A0A963Z765_9PROT</name>
<reference evidence="9 10" key="1">
    <citation type="journal article" date="2021" name="Microorganisms">
        <title>Acidisoma silvae sp. nov. and Acidisomacellulosilytica sp. nov., Two Acidophilic Bacteria Isolated from Decaying Wood, Hydrolyzing Cellulose and Producing Poly-3-hydroxybutyrate.</title>
        <authorList>
            <person name="Mieszkin S."/>
            <person name="Pouder E."/>
            <person name="Uroz S."/>
            <person name="Simon-Colin C."/>
            <person name="Alain K."/>
        </authorList>
    </citation>
    <scope>NUCLEOTIDE SEQUENCE [LARGE SCALE GENOMIC DNA]</scope>
    <source>
        <strain evidence="9 10">HW T5.17</strain>
    </source>
</reference>
<keyword evidence="6 7" id="KW-0472">Membrane</keyword>
<comment type="caution">
    <text evidence="9">The sequence shown here is derived from an EMBL/GenBank/DDBJ whole genome shotgun (WGS) entry which is preliminary data.</text>
</comment>
<dbReference type="InterPro" id="IPR035906">
    <property type="entry name" value="MetI-like_sf"/>
</dbReference>
<comment type="similarity">
    <text evidence="7">Belongs to the binding-protein-dependent transport system permease family.</text>
</comment>
<proteinExistence type="inferred from homology"/>
<keyword evidence="2 7" id="KW-0813">Transport</keyword>
<feature type="transmembrane region" description="Helical" evidence="7">
    <location>
        <begin position="223"/>
        <end position="243"/>
    </location>
</feature>
<dbReference type="PROSITE" id="PS50928">
    <property type="entry name" value="ABC_TM1"/>
    <property type="match status" value="1"/>
</dbReference>
<dbReference type="RefSeq" id="WP_227310486.1">
    <property type="nucleotide sequence ID" value="NZ_JAESVA010000016.1"/>
</dbReference>
<feature type="domain" description="ABC transmembrane type-1" evidence="8">
    <location>
        <begin position="75"/>
        <end position="292"/>
    </location>
</feature>
<dbReference type="GO" id="GO:0005886">
    <property type="term" value="C:plasma membrane"/>
    <property type="evidence" value="ECO:0007669"/>
    <property type="project" value="UniProtKB-SubCell"/>
</dbReference>
<feature type="transmembrane region" description="Helical" evidence="7">
    <location>
        <begin position="74"/>
        <end position="101"/>
    </location>
</feature>
<dbReference type="Pfam" id="PF00528">
    <property type="entry name" value="BPD_transp_1"/>
    <property type="match status" value="1"/>
</dbReference>
<dbReference type="InterPro" id="IPR000515">
    <property type="entry name" value="MetI-like"/>
</dbReference>
<dbReference type="AlphaFoldDB" id="A0A963Z765"/>